<evidence type="ECO:0000259" key="1">
    <source>
        <dbReference type="PROSITE" id="PS50404"/>
    </source>
</evidence>
<name>A0ABV6JNF6_9PROT</name>
<sequence>MEAGVLRVWGRANSVNVQKVLWCCEELDLRFERLEAGLQHGVVDTPDYRAMNPNGRVPTLVDGEVTLWESNSIMRYLALRQMEARAVTRGLYPEGAAARAGVERWLDWVLSTLQPAERNLFWGMIRTAPEVRDMAAIAASAKASGEAWRILDAHLAHGRPYVEGEAFTLADIALGAYARRWFGVEVASRPDLPRFKEWYERIGRRPGFGKHVAAPLT</sequence>
<comment type="caution">
    <text evidence="3">The sequence shown here is derived from an EMBL/GenBank/DDBJ whole genome shotgun (WGS) entry which is preliminary data.</text>
</comment>
<dbReference type="RefSeq" id="WP_377042952.1">
    <property type="nucleotide sequence ID" value="NZ_JBHLUN010000002.1"/>
</dbReference>
<evidence type="ECO:0000313" key="4">
    <source>
        <dbReference type="Proteomes" id="UP001589865"/>
    </source>
</evidence>
<keyword evidence="4" id="KW-1185">Reference proteome</keyword>
<accession>A0ABV6JNF6</accession>
<dbReference type="InterPro" id="IPR010987">
    <property type="entry name" value="Glutathione-S-Trfase_C-like"/>
</dbReference>
<evidence type="ECO:0000313" key="3">
    <source>
        <dbReference type="EMBL" id="MFC0407256.1"/>
    </source>
</evidence>
<dbReference type="SUPFAM" id="SSF47616">
    <property type="entry name" value="GST C-terminal domain-like"/>
    <property type="match status" value="1"/>
</dbReference>
<feature type="domain" description="GST N-terminal" evidence="1">
    <location>
        <begin position="4"/>
        <end position="85"/>
    </location>
</feature>
<dbReference type="Gene3D" id="1.20.1050.10">
    <property type="match status" value="1"/>
</dbReference>
<dbReference type="SFLD" id="SFLDG00358">
    <property type="entry name" value="Main_(cytGST)"/>
    <property type="match status" value="1"/>
</dbReference>
<dbReference type="SFLD" id="SFLDG01150">
    <property type="entry name" value="Main.1:_Beta-like"/>
    <property type="match status" value="1"/>
</dbReference>
<dbReference type="Proteomes" id="UP001589865">
    <property type="component" value="Unassembled WGS sequence"/>
</dbReference>
<protein>
    <submittedName>
        <fullName evidence="3">Glutathione S-transferase family protein</fullName>
    </submittedName>
</protein>
<feature type="domain" description="GST C-terminal" evidence="2">
    <location>
        <begin position="95"/>
        <end position="217"/>
    </location>
</feature>
<dbReference type="Pfam" id="PF13410">
    <property type="entry name" value="GST_C_2"/>
    <property type="match status" value="1"/>
</dbReference>
<dbReference type="InterPro" id="IPR040079">
    <property type="entry name" value="Glutathione_S-Trfase"/>
</dbReference>
<dbReference type="InterPro" id="IPR036282">
    <property type="entry name" value="Glutathione-S-Trfase_C_sf"/>
</dbReference>
<dbReference type="PROSITE" id="PS50405">
    <property type="entry name" value="GST_CTER"/>
    <property type="match status" value="1"/>
</dbReference>
<dbReference type="SFLD" id="SFLDS00019">
    <property type="entry name" value="Glutathione_Transferase_(cytos"/>
    <property type="match status" value="1"/>
</dbReference>
<organism evidence="3 4">
    <name type="scientific">Roseomonas elaeocarpi</name>
    <dbReference type="NCBI Taxonomy" id="907779"/>
    <lineage>
        <taxon>Bacteria</taxon>
        <taxon>Pseudomonadati</taxon>
        <taxon>Pseudomonadota</taxon>
        <taxon>Alphaproteobacteria</taxon>
        <taxon>Acetobacterales</taxon>
        <taxon>Roseomonadaceae</taxon>
        <taxon>Roseomonas</taxon>
    </lineage>
</organism>
<dbReference type="PANTHER" id="PTHR44051">
    <property type="entry name" value="GLUTATHIONE S-TRANSFERASE-RELATED"/>
    <property type="match status" value="1"/>
</dbReference>
<dbReference type="PROSITE" id="PS50404">
    <property type="entry name" value="GST_NTER"/>
    <property type="match status" value="1"/>
</dbReference>
<dbReference type="Pfam" id="PF02798">
    <property type="entry name" value="GST_N"/>
    <property type="match status" value="1"/>
</dbReference>
<dbReference type="InterPro" id="IPR004045">
    <property type="entry name" value="Glutathione_S-Trfase_N"/>
</dbReference>
<dbReference type="CDD" id="cd03047">
    <property type="entry name" value="GST_N_2"/>
    <property type="match status" value="1"/>
</dbReference>
<dbReference type="EMBL" id="JBHLUN010000002">
    <property type="protein sequence ID" value="MFC0407256.1"/>
    <property type="molecule type" value="Genomic_DNA"/>
</dbReference>
<proteinExistence type="predicted"/>
<dbReference type="InterPro" id="IPR036249">
    <property type="entry name" value="Thioredoxin-like_sf"/>
</dbReference>
<gene>
    <name evidence="3" type="ORF">ACFFGY_03285</name>
</gene>
<dbReference type="PANTHER" id="PTHR44051:SF19">
    <property type="entry name" value="DISULFIDE-BOND OXIDOREDUCTASE YFCG"/>
    <property type="match status" value="1"/>
</dbReference>
<dbReference type="SUPFAM" id="SSF52833">
    <property type="entry name" value="Thioredoxin-like"/>
    <property type="match status" value="1"/>
</dbReference>
<dbReference type="Gene3D" id="3.40.30.10">
    <property type="entry name" value="Glutaredoxin"/>
    <property type="match status" value="1"/>
</dbReference>
<evidence type="ECO:0000259" key="2">
    <source>
        <dbReference type="PROSITE" id="PS50405"/>
    </source>
</evidence>
<reference evidence="3 4" key="1">
    <citation type="submission" date="2024-09" db="EMBL/GenBank/DDBJ databases">
        <authorList>
            <person name="Sun Q."/>
            <person name="Mori K."/>
        </authorList>
    </citation>
    <scope>NUCLEOTIDE SEQUENCE [LARGE SCALE GENOMIC DNA]</scope>
    <source>
        <strain evidence="3 4">TBRC 5777</strain>
    </source>
</reference>